<keyword evidence="2" id="KW-1133">Transmembrane helix</keyword>
<feature type="compositionally biased region" description="Polar residues" evidence="1">
    <location>
        <begin position="100"/>
        <end position="114"/>
    </location>
</feature>
<keyword evidence="4" id="KW-1185">Reference proteome</keyword>
<dbReference type="AlphaFoldDB" id="A0A165T1K2"/>
<sequence>MRMGASDVRQKAAYGDINTRIIYAGVKSTSMRAQILPPLAARAVLPAVFFAGVFGYSGGVFTLRASLPPHPSASGVPSIAQRCPDNGVRGYKHENDMRRQQQGTVTQKNDSGSFQDPVKYYSGIPGYVALHRST</sequence>
<organism evidence="3 4">
    <name type="scientific">Neolentinus lepideus HHB14362 ss-1</name>
    <dbReference type="NCBI Taxonomy" id="1314782"/>
    <lineage>
        <taxon>Eukaryota</taxon>
        <taxon>Fungi</taxon>
        <taxon>Dikarya</taxon>
        <taxon>Basidiomycota</taxon>
        <taxon>Agaricomycotina</taxon>
        <taxon>Agaricomycetes</taxon>
        <taxon>Gloeophyllales</taxon>
        <taxon>Gloeophyllaceae</taxon>
        <taxon>Neolentinus</taxon>
    </lineage>
</organism>
<proteinExistence type="predicted"/>
<keyword evidence="2" id="KW-0472">Membrane</keyword>
<keyword evidence="2" id="KW-0812">Transmembrane</keyword>
<feature type="region of interest" description="Disordered" evidence="1">
    <location>
        <begin position="92"/>
        <end position="114"/>
    </location>
</feature>
<evidence type="ECO:0000256" key="1">
    <source>
        <dbReference type="SAM" id="MobiDB-lite"/>
    </source>
</evidence>
<evidence type="ECO:0000313" key="3">
    <source>
        <dbReference type="EMBL" id="KZT25997.1"/>
    </source>
</evidence>
<gene>
    <name evidence="3" type="ORF">NEOLEDRAFT_1147438</name>
</gene>
<name>A0A165T1K2_9AGAM</name>
<dbReference type="InParanoid" id="A0A165T1K2"/>
<protein>
    <submittedName>
        <fullName evidence="3">Uncharacterized protein</fullName>
    </submittedName>
</protein>
<evidence type="ECO:0000313" key="4">
    <source>
        <dbReference type="Proteomes" id="UP000076761"/>
    </source>
</evidence>
<accession>A0A165T1K2</accession>
<reference evidence="3 4" key="1">
    <citation type="journal article" date="2016" name="Mol. Biol. Evol.">
        <title>Comparative Genomics of Early-Diverging Mushroom-Forming Fungi Provides Insights into the Origins of Lignocellulose Decay Capabilities.</title>
        <authorList>
            <person name="Nagy L.G."/>
            <person name="Riley R."/>
            <person name="Tritt A."/>
            <person name="Adam C."/>
            <person name="Daum C."/>
            <person name="Floudas D."/>
            <person name="Sun H."/>
            <person name="Yadav J.S."/>
            <person name="Pangilinan J."/>
            <person name="Larsson K.H."/>
            <person name="Matsuura K."/>
            <person name="Barry K."/>
            <person name="Labutti K."/>
            <person name="Kuo R."/>
            <person name="Ohm R.A."/>
            <person name="Bhattacharya S.S."/>
            <person name="Shirouzu T."/>
            <person name="Yoshinaga Y."/>
            <person name="Martin F.M."/>
            <person name="Grigoriev I.V."/>
            <person name="Hibbett D.S."/>
        </authorList>
    </citation>
    <scope>NUCLEOTIDE SEQUENCE [LARGE SCALE GENOMIC DNA]</scope>
    <source>
        <strain evidence="3 4">HHB14362 ss-1</strain>
    </source>
</reference>
<evidence type="ECO:0000256" key="2">
    <source>
        <dbReference type="SAM" id="Phobius"/>
    </source>
</evidence>
<dbReference type="Proteomes" id="UP000076761">
    <property type="component" value="Unassembled WGS sequence"/>
</dbReference>
<feature type="transmembrane region" description="Helical" evidence="2">
    <location>
        <begin position="39"/>
        <end position="63"/>
    </location>
</feature>
<dbReference type="EMBL" id="KV425568">
    <property type="protein sequence ID" value="KZT25997.1"/>
    <property type="molecule type" value="Genomic_DNA"/>
</dbReference>